<reference evidence="1" key="1">
    <citation type="submission" date="2022-02" db="EMBL/GenBank/DDBJ databases">
        <title>Corynebacterium sp. from urogenital microbiome.</title>
        <authorList>
            <person name="Cappelli E.A."/>
            <person name="Ribeiro T.G."/>
            <person name="Peixe L."/>
        </authorList>
    </citation>
    <scope>NUCLEOTIDE SEQUENCE</scope>
    <source>
        <strain evidence="1">C8Ua_174</strain>
    </source>
</reference>
<dbReference type="EMBL" id="JAKMUT010000002">
    <property type="protein sequence ID" value="MCZ9289305.1"/>
    <property type="molecule type" value="Genomic_DNA"/>
</dbReference>
<sequence>MQSNGNAGNNLDRWFSPERMKTYSFHSDPEALYLWNTRITKAFLEDIQHVEVLLRNCVDLAVSSKYGHQWYTNTDIPFNAQAKKSIRKAERRAGSARNTSPPPGRVIAELSFDFWRFLFTNTYSSTIWPLVQKTLHAIPQSNSTKRSTHIGVPSLQDFRCEVDVIYTLRNRCAHHEPIVKPNLKFEDTALDRVQGALSLVANWINPQAAQWIESNSRIPDLRRTRP</sequence>
<evidence type="ECO:0000313" key="1">
    <source>
        <dbReference type="EMBL" id="MCZ9289305.1"/>
    </source>
</evidence>
<dbReference type="AlphaFoldDB" id="A0A9X3LJZ7"/>
<organism evidence="1 2">
    <name type="scientific">Corynebacterium evansiae</name>
    <dbReference type="NCBI Taxonomy" id="2913499"/>
    <lineage>
        <taxon>Bacteria</taxon>
        <taxon>Bacillati</taxon>
        <taxon>Actinomycetota</taxon>
        <taxon>Actinomycetes</taxon>
        <taxon>Mycobacteriales</taxon>
        <taxon>Corynebacteriaceae</taxon>
        <taxon>Corynebacterium</taxon>
    </lineage>
</organism>
<protein>
    <submittedName>
        <fullName evidence="1">Abi family protein</fullName>
    </submittedName>
</protein>
<gene>
    <name evidence="1" type="ORF">L8V00_03655</name>
</gene>
<proteinExistence type="predicted"/>
<dbReference type="InterPro" id="IPR011664">
    <property type="entry name" value="Abi_system_AbiD/AbiF-like"/>
</dbReference>
<accession>A0A9X3LJZ7</accession>
<dbReference type="Proteomes" id="UP001146469">
    <property type="component" value="Unassembled WGS sequence"/>
</dbReference>
<evidence type="ECO:0000313" key="2">
    <source>
        <dbReference type="Proteomes" id="UP001146469"/>
    </source>
</evidence>
<name>A0A9X3LJZ7_9CORY</name>
<dbReference type="Pfam" id="PF07751">
    <property type="entry name" value="Abi_2"/>
    <property type="match status" value="1"/>
</dbReference>
<dbReference type="RefSeq" id="WP_080722665.1">
    <property type="nucleotide sequence ID" value="NZ_JAKMUT010000002.1"/>
</dbReference>
<keyword evidence="2" id="KW-1185">Reference proteome</keyword>
<comment type="caution">
    <text evidence="1">The sequence shown here is derived from an EMBL/GenBank/DDBJ whole genome shotgun (WGS) entry which is preliminary data.</text>
</comment>